<evidence type="ECO:0000256" key="1">
    <source>
        <dbReference type="ARBA" id="ARBA00022603"/>
    </source>
</evidence>
<organism evidence="4">
    <name type="scientific">marine metagenome</name>
    <dbReference type="NCBI Taxonomy" id="408172"/>
    <lineage>
        <taxon>unclassified sequences</taxon>
        <taxon>metagenomes</taxon>
        <taxon>ecological metagenomes</taxon>
    </lineage>
</organism>
<dbReference type="EMBL" id="UINC01211045">
    <property type="protein sequence ID" value="SVE34779.1"/>
    <property type="molecule type" value="Genomic_DNA"/>
</dbReference>
<protein>
    <recommendedName>
        <fullName evidence="5">Methyltransferase domain-containing protein</fullName>
    </recommendedName>
</protein>
<accession>A0A383CRU8</accession>
<dbReference type="Gene3D" id="3.40.50.150">
    <property type="entry name" value="Vaccinia Virus protein VP39"/>
    <property type="match status" value="1"/>
</dbReference>
<dbReference type="InterPro" id="IPR029063">
    <property type="entry name" value="SAM-dependent_MTases_sf"/>
</dbReference>
<sequence length="211" mass="23462">TIMTFGMHHRWKRITAKLTTKGLSGIAIDIATGTGDLNLQLAKHENISHSIGLDLIPEMINLASEKSRKTEGDHKTTFLVGDALNLPFHNSTFACATAGFSLRNMPDLRQALTEMARVVEPNGRVTTLELTPMNNSLQSKLFRIYFHKVVPIIGQLIARDKSAYKYLPESVDYFIECEKLSELMTSIGLVEVGYRKVGFGTVAIHYGIKPL</sequence>
<evidence type="ECO:0000256" key="2">
    <source>
        <dbReference type="ARBA" id="ARBA00022679"/>
    </source>
</evidence>
<dbReference type="PROSITE" id="PS51608">
    <property type="entry name" value="SAM_MT_UBIE"/>
    <property type="match status" value="1"/>
</dbReference>
<proteinExistence type="predicted"/>
<dbReference type="NCBIfam" id="TIGR01934">
    <property type="entry name" value="MenG_MenH_UbiE"/>
    <property type="match status" value="1"/>
</dbReference>
<keyword evidence="3" id="KW-0949">S-adenosyl-L-methionine</keyword>
<dbReference type="AlphaFoldDB" id="A0A383CRU8"/>
<dbReference type="GO" id="GO:0008168">
    <property type="term" value="F:methyltransferase activity"/>
    <property type="evidence" value="ECO:0007669"/>
    <property type="project" value="UniProtKB-KW"/>
</dbReference>
<reference evidence="4" key="1">
    <citation type="submission" date="2018-05" db="EMBL/GenBank/DDBJ databases">
        <authorList>
            <person name="Lanie J.A."/>
            <person name="Ng W.-L."/>
            <person name="Kazmierczak K.M."/>
            <person name="Andrzejewski T.M."/>
            <person name="Davidsen T.M."/>
            <person name="Wayne K.J."/>
            <person name="Tettelin H."/>
            <person name="Glass J.I."/>
            <person name="Rusch D."/>
            <person name="Podicherti R."/>
            <person name="Tsui H.-C.T."/>
            <person name="Winkler M.E."/>
        </authorList>
    </citation>
    <scope>NUCLEOTIDE SEQUENCE</scope>
</reference>
<keyword evidence="1" id="KW-0489">Methyltransferase</keyword>
<evidence type="ECO:0000313" key="4">
    <source>
        <dbReference type="EMBL" id="SVE34779.1"/>
    </source>
</evidence>
<dbReference type="GO" id="GO:0032259">
    <property type="term" value="P:methylation"/>
    <property type="evidence" value="ECO:0007669"/>
    <property type="project" value="UniProtKB-KW"/>
</dbReference>
<dbReference type="InterPro" id="IPR004033">
    <property type="entry name" value="UbiE/COQ5_MeTrFase"/>
</dbReference>
<keyword evidence="2" id="KW-0808">Transferase</keyword>
<name>A0A383CRU8_9ZZZZ</name>
<dbReference type="PANTHER" id="PTHR43591:SF24">
    <property type="entry name" value="2-METHOXY-6-POLYPRENYL-1,4-BENZOQUINOL METHYLASE, MITOCHONDRIAL"/>
    <property type="match status" value="1"/>
</dbReference>
<dbReference type="CDD" id="cd02440">
    <property type="entry name" value="AdoMet_MTases"/>
    <property type="match status" value="1"/>
</dbReference>
<dbReference type="SUPFAM" id="SSF53335">
    <property type="entry name" value="S-adenosyl-L-methionine-dependent methyltransferases"/>
    <property type="match status" value="1"/>
</dbReference>
<gene>
    <name evidence="4" type="ORF">METZ01_LOCUS487633</name>
</gene>
<feature type="non-terminal residue" evidence="4">
    <location>
        <position position="1"/>
    </location>
</feature>
<dbReference type="Pfam" id="PF01209">
    <property type="entry name" value="Ubie_methyltran"/>
    <property type="match status" value="1"/>
</dbReference>
<dbReference type="PANTHER" id="PTHR43591">
    <property type="entry name" value="METHYLTRANSFERASE"/>
    <property type="match status" value="1"/>
</dbReference>
<evidence type="ECO:0008006" key="5">
    <source>
        <dbReference type="Google" id="ProtNLM"/>
    </source>
</evidence>
<evidence type="ECO:0000256" key="3">
    <source>
        <dbReference type="ARBA" id="ARBA00022691"/>
    </source>
</evidence>